<evidence type="ECO:0000313" key="1">
    <source>
        <dbReference type="EMBL" id="KXB69636.1"/>
    </source>
</evidence>
<comment type="caution">
    <text evidence="1">The sequence shown here is derived from an EMBL/GenBank/DDBJ whole genome shotgun (WGS) entry which is preliminary data.</text>
</comment>
<proteinExistence type="predicted"/>
<keyword evidence="2" id="KW-1185">Reference proteome</keyword>
<feature type="non-terminal residue" evidence="1">
    <location>
        <position position="1"/>
    </location>
</feature>
<dbReference type="EMBL" id="LSDD01000020">
    <property type="protein sequence ID" value="KXB69636.1"/>
    <property type="molecule type" value="Genomic_DNA"/>
</dbReference>
<gene>
    <name evidence="1" type="ORF">HMPREF3180_00296</name>
</gene>
<name>A0A134APK8_9FUSO</name>
<sequence length="41" mass="4928">HFKNAKIKKTEILFFYKNTQKASKFKPKNHFSTENKNILKS</sequence>
<accession>A0A134APK8</accession>
<dbReference type="AlphaFoldDB" id="A0A134APK8"/>
<dbReference type="Proteomes" id="UP000070483">
    <property type="component" value="Unassembled WGS sequence"/>
</dbReference>
<organism evidence="1 2">
    <name type="scientific">Leptotrichia wadei</name>
    <dbReference type="NCBI Taxonomy" id="157687"/>
    <lineage>
        <taxon>Bacteria</taxon>
        <taxon>Fusobacteriati</taxon>
        <taxon>Fusobacteriota</taxon>
        <taxon>Fusobacteriia</taxon>
        <taxon>Fusobacteriales</taxon>
        <taxon>Leptotrichiaceae</taxon>
        <taxon>Leptotrichia</taxon>
    </lineage>
</organism>
<evidence type="ECO:0000313" key="2">
    <source>
        <dbReference type="Proteomes" id="UP000070483"/>
    </source>
</evidence>
<protein>
    <submittedName>
        <fullName evidence="1">Uncharacterized protein</fullName>
    </submittedName>
</protein>
<reference evidence="2" key="1">
    <citation type="submission" date="2016-01" db="EMBL/GenBank/DDBJ databases">
        <authorList>
            <person name="Mitreva M."/>
            <person name="Pepin K.H."/>
            <person name="Mihindukulasuriya K.A."/>
            <person name="Fulton R."/>
            <person name="Fronick C."/>
            <person name="O'Laughlin M."/>
            <person name="Miner T."/>
            <person name="Herter B."/>
            <person name="Rosa B.A."/>
            <person name="Cordes M."/>
            <person name="Tomlinson C."/>
            <person name="Wollam A."/>
            <person name="Palsikar V.B."/>
            <person name="Mardis E.R."/>
            <person name="Wilson R.K."/>
        </authorList>
    </citation>
    <scope>NUCLEOTIDE SEQUENCE [LARGE SCALE GENOMIC DNA]</scope>
    <source>
        <strain evidence="2">KA00185</strain>
    </source>
</reference>
<dbReference type="PATRIC" id="fig|157687.3.peg.300"/>